<organism evidence="1 2">
    <name type="scientific">Fulvimarina endophytica</name>
    <dbReference type="NCBI Taxonomy" id="2293836"/>
    <lineage>
        <taxon>Bacteria</taxon>
        <taxon>Pseudomonadati</taxon>
        <taxon>Pseudomonadota</taxon>
        <taxon>Alphaproteobacteria</taxon>
        <taxon>Hyphomicrobiales</taxon>
        <taxon>Aurantimonadaceae</taxon>
        <taxon>Fulvimarina</taxon>
    </lineage>
</organism>
<accession>A0A371X3E5</accession>
<dbReference type="AlphaFoldDB" id="A0A371X3E5"/>
<evidence type="ECO:0000313" key="1">
    <source>
        <dbReference type="EMBL" id="RFC63554.1"/>
    </source>
</evidence>
<comment type="caution">
    <text evidence="1">The sequence shown here is derived from an EMBL/GenBank/DDBJ whole genome shotgun (WGS) entry which is preliminary data.</text>
</comment>
<gene>
    <name evidence="1" type="ORF">DYI37_11090</name>
</gene>
<evidence type="ECO:0000313" key="2">
    <source>
        <dbReference type="Proteomes" id="UP000264310"/>
    </source>
</evidence>
<reference evidence="1 2" key="1">
    <citation type="submission" date="2018-08" db="EMBL/GenBank/DDBJ databases">
        <title>Fulvimarina sp. 85, whole genome shotgun sequence.</title>
        <authorList>
            <person name="Tuo L."/>
        </authorList>
    </citation>
    <scope>NUCLEOTIDE SEQUENCE [LARGE SCALE GENOMIC DNA]</scope>
    <source>
        <strain evidence="1 2">85</strain>
    </source>
</reference>
<proteinExistence type="predicted"/>
<dbReference type="EMBL" id="QURL01000004">
    <property type="protein sequence ID" value="RFC63554.1"/>
    <property type="molecule type" value="Genomic_DNA"/>
</dbReference>
<keyword evidence="2" id="KW-1185">Reference proteome</keyword>
<name>A0A371X3E5_9HYPH</name>
<dbReference type="Proteomes" id="UP000264310">
    <property type="component" value="Unassembled WGS sequence"/>
</dbReference>
<protein>
    <submittedName>
        <fullName evidence="1">Uncharacterized protein</fullName>
    </submittedName>
</protein>
<sequence>MRDRIRTEIENRRSREAIVDVRQLASHMAQEIDGRSSTAEIMLQRLIIDECSRAGINMRVGGSQN</sequence>